<dbReference type="PANTHER" id="PTHR12110:SF41">
    <property type="entry name" value="INOSOSE DEHYDRATASE"/>
    <property type="match status" value="1"/>
</dbReference>
<dbReference type="InterPro" id="IPR036237">
    <property type="entry name" value="Xyl_isomerase-like_sf"/>
</dbReference>
<dbReference type="SUPFAM" id="SSF51658">
    <property type="entry name" value="Xylose isomerase-like"/>
    <property type="match status" value="1"/>
</dbReference>
<organism evidence="2 3">
    <name type="scientific">Cobetia amphilecti</name>
    <dbReference type="NCBI Taxonomy" id="1055104"/>
    <lineage>
        <taxon>Bacteria</taxon>
        <taxon>Pseudomonadati</taxon>
        <taxon>Pseudomonadota</taxon>
        <taxon>Gammaproteobacteria</taxon>
        <taxon>Oceanospirillales</taxon>
        <taxon>Halomonadaceae</taxon>
        <taxon>Cobetia</taxon>
    </lineage>
</organism>
<dbReference type="PANTHER" id="PTHR12110">
    <property type="entry name" value="HYDROXYPYRUVATE ISOMERASE"/>
    <property type="match status" value="1"/>
</dbReference>
<evidence type="ECO:0000313" key="2">
    <source>
        <dbReference type="EMBL" id="MDO6671413.1"/>
    </source>
</evidence>
<reference evidence="2" key="1">
    <citation type="submission" date="2023-07" db="EMBL/GenBank/DDBJ databases">
        <title>Genome content predicts the carbon catabolic preferences of heterotrophic bacteria.</title>
        <authorList>
            <person name="Gralka M."/>
        </authorList>
    </citation>
    <scope>NUCLEOTIDE SEQUENCE</scope>
    <source>
        <strain evidence="2">C2R13</strain>
    </source>
</reference>
<name>A0AAP4TX70_9GAMM</name>
<dbReference type="RefSeq" id="WP_107335093.1">
    <property type="nucleotide sequence ID" value="NZ_JAUORK010000004.1"/>
</dbReference>
<proteinExistence type="predicted"/>
<protein>
    <submittedName>
        <fullName evidence="2">TIM barrel protein</fullName>
    </submittedName>
</protein>
<dbReference type="InterPro" id="IPR013022">
    <property type="entry name" value="Xyl_isomerase-like_TIM-brl"/>
</dbReference>
<feature type="domain" description="Xylose isomerase-like TIM barrel" evidence="1">
    <location>
        <begin position="30"/>
        <end position="291"/>
    </location>
</feature>
<comment type="caution">
    <text evidence="2">The sequence shown here is derived from an EMBL/GenBank/DDBJ whole genome shotgun (WGS) entry which is preliminary data.</text>
</comment>
<dbReference type="Gene3D" id="3.20.20.150">
    <property type="entry name" value="Divalent-metal-dependent TIM barrel enzymes"/>
    <property type="match status" value="1"/>
</dbReference>
<dbReference type="EMBL" id="JAUORK010000004">
    <property type="protein sequence ID" value="MDO6671413.1"/>
    <property type="molecule type" value="Genomic_DNA"/>
</dbReference>
<accession>A0AAP4TX70</accession>
<gene>
    <name evidence="2" type="ORF">Q4535_04700</name>
</gene>
<dbReference type="Pfam" id="PF01261">
    <property type="entry name" value="AP_endonuc_2"/>
    <property type="match status" value="1"/>
</dbReference>
<dbReference type="AlphaFoldDB" id="A0AAP4TX70"/>
<dbReference type="InterPro" id="IPR050312">
    <property type="entry name" value="IolE/XylAMocC-like"/>
</dbReference>
<sequence>MQIKLSNAPCSWGIEFADNPANPSWQTVLDEIAGAGFKATELGPLNYLPTEQAALASALDSRGLELIAGTIFKHLHDASRRQEILDYTRATCEVLKPQQGNYMVIIDHVSSPRTDEAGQQETATRLNDEQWNEMMVTIRQVAEICQEYDVMPVLHPHAGTYIEYRDEVDRAMKELDSDLVKLCIDTGHCTYAGIDPAELIRTYGKRVAYIHFKDIQAPVLENVVKDGIDFYTAIGQGVFCPLGQGCVDFDAVRESLESIGYQGWITVEQDVDPTKDNSALENARESREFIERSILEKGLAEA</sequence>
<dbReference type="Proteomes" id="UP001170481">
    <property type="component" value="Unassembled WGS sequence"/>
</dbReference>
<evidence type="ECO:0000259" key="1">
    <source>
        <dbReference type="Pfam" id="PF01261"/>
    </source>
</evidence>
<evidence type="ECO:0000313" key="3">
    <source>
        <dbReference type="Proteomes" id="UP001170481"/>
    </source>
</evidence>